<sequence length="63" mass="7153">MKLRMTEQLHISSVSRDTLVPGAEIEVSDALGEELLTKHPDKVERMKAERKPRNKAEKPEGNK</sequence>
<gene>
    <name evidence="3" type="ORF">J4G43_030260</name>
    <name evidence="2" type="ORF">J4G43_32235</name>
</gene>
<dbReference type="AlphaFoldDB" id="A0A939S0V0"/>
<feature type="region of interest" description="Disordered" evidence="1">
    <location>
        <begin position="36"/>
        <end position="63"/>
    </location>
</feature>
<evidence type="ECO:0000313" key="2">
    <source>
        <dbReference type="EMBL" id="MBO1865402.1"/>
    </source>
</evidence>
<dbReference type="RefSeq" id="WP_208087205.1">
    <property type="nucleotide sequence ID" value="NZ_CP086136.1"/>
</dbReference>
<evidence type="ECO:0000313" key="3">
    <source>
        <dbReference type="EMBL" id="UEM09024.1"/>
    </source>
</evidence>
<dbReference type="Proteomes" id="UP000664702">
    <property type="component" value="Chromosome"/>
</dbReference>
<reference evidence="3 4" key="2">
    <citation type="journal article" date="2022" name="Int. J. Syst. Evol. Microbiol.">
        <title>Strains of Bradyrhizobium barranii sp. nov. associated with legumes native to Canada are symbionts of soybeans and belong to different subspecies (subsp. barranii subsp. nov. and subsp. apii subsp. nov.) and symbiovars (sv. glycinearum and sv. septentrionale).</title>
        <authorList>
            <person name="Bromfield E.S.P."/>
            <person name="Cloutier S."/>
            <person name="Wasai-Hara S."/>
            <person name="Minamisawa K."/>
        </authorList>
    </citation>
    <scope>NUCLEOTIDE SEQUENCE [LARGE SCALE GENOMIC DNA]</scope>
    <source>
        <strain evidence="3 4">144S4</strain>
    </source>
</reference>
<proteinExistence type="predicted"/>
<dbReference type="EMBL" id="JAGEMI010000001">
    <property type="protein sequence ID" value="MBO1865402.1"/>
    <property type="molecule type" value="Genomic_DNA"/>
</dbReference>
<accession>A0A939S0V0</accession>
<evidence type="ECO:0000313" key="4">
    <source>
        <dbReference type="Proteomes" id="UP000664702"/>
    </source>
</evidence>
<dbReference type="EMBL" id="CP086136">
    <property type="protein sequence ID" value="UEM09024.1"/>
    <property type="molecule type" value="Genomic_DNA"/>
</dbReference>
<evidence type="ECO:0000256" key="1">
    <source>
        <dbReference type="SAM" id="MobiDB-lite"/>
    </source>
</evidence>
<organism evidence="2">
    <name type="scientific">Bradyrhizobium barranii subsp. barranii</name>
    <dbReference type="NCBI Taxonomy" id="2823807"/>
    <lineage>
        <taxon>Bacteria</taxon>
        <taxon>Pseudomonadati</taxon>
        <taxon>Pseudomonadota</taxon>
        <taxon>Alphaproteobacteria</taxon>
        <taxon>Hyphomicrobiales</taxon>
        <taxon>Nitrobacteraceae</taxon>
        <taxon>Bradyrhizobium</taxon>
        <taxon>Bradyrhizobium barranii</taxon>
    </lineage>
</organism>
<reference evidence="2" key="1">
    <citation type="submission" date="2021-03" db="EMBL/GenBank/DDBJ databases">
        <title>Whole Genome Sequence of Bradyrhizobium sp. Strain 144S4.</title>
        <authorList>
            <person name="Bromfield E.S.P."/>
            <person name="Cloutier S."/>
        </authorList>
    </citation>
    <scope>NUCLEOTIDE SEQUENCE [LARGE SCALE GENOMIC DNA]</scope>
    <source>
        <strain evidence="2">144S4</strain>
    </source>
</reference>
<protein>
    <submittedName>
        <fullName evidence="2">Uncharacterized protein</fullName>
    </submittedName>
</protein>
<name>A0A939S0V0_9BRAD</name>
<dbReference type="KEGG" id="bban:J4G43_030260"/>